<evidence type="ECO:0000256" key="1">
    <source>
        <dbReference type="SAM" id="MobiDB-lite"/>
    </source>
</evidence>
<sequence length="322" mass="35476">MPFLFEPQQRTPRTHARARTQPKWGINSIFRFIPSRPRETHTKVPTMPKKEKEKGRNGVTPSRYSGCHRRSRMGSPTSLAPVPLFGVGRGRAGPQSLQSSQRDPPDPESGRWDGRPAKHSVGARKSNRLFLFWPQVPSREEARDWFGLDFLSKQIWKEIAWGLLSFFSLAGPEARIWGGVSGNYAAASRRYRARLVWSVLCSASQNPVEEFVGGLCLGQGAPDPSCLDSGADGILYHLPPLGVTPFSMQERSGCWHGDCGISEPSGPKGCVACRFAWPRADIGSVSSRIQYPYSGLLDSPAPPMRSLGRQQTTLGVSPSFVS</sequence>
<evidence type="ECO:0000313" key="3">
    <source>
        <dbReference type="Proteomes" id="UP001270362"/>
    </source>
</evidence>
<feature type="region of interest" description="Disordered" evidence="1">
    <location>
        <begin position="1"/>
        <end position="119"/>
    </location>
</feature>
<protein>
    <submittedName>
        <fullName evidence="2">Uncharacterized protein</fullName>
    </submittedName>
</protein>
<organism evidence="2 3">
    <name type="scientific">Podospora appendiculata</name>
    <dbReference type="NCBI Taxonomy" id="314037"/>
    <lineage>
        <taxon>Eukaryota</taxon>
        <taxon>Fungi</taxon>
        <taxon>Dikarya</taxon>
        <taxon>Ascomycota</taxon>
        <taxon>Pezizomycotina</taxon>
        <taxon>Sordariomycetes</taxon>
        <taxon>Sordariomycetidae</taxon>
        <taxon>Sordariales</taxon>
        <taxon>Podosporaceae</taxon>
        <taxon>Podospora</taxon>
    </lineage>
</organism>
<gene>
    <name evidence="2" type="ORF">B0T22DRAFT_171906</name>
</gene>
<feature type="region of interest" description="Disordered" evidence="1">
    <location>
        <begin position="302"/>
        <end position="322"/>
    </location>
</feature>
<accession>A0AAE1CDE8</accession>
<dbReference type="EMBL" id="JAULSO010000002">
    <property type="protein sequence ID" value="KAK3689431.1"/>
    <property type="molecule type" value="Genomic_DNA"/>
</dbReference>
<keyword evidence="3" id="KW-1185">Reference proteome</keyword>
<feature type="compositionally biased region" description="Basic and acidic residues" evidence="1">
    <location>
        <begin position="103"/>
        <end position="116"/>
    </location>
</feature>
<evidence type="ECO:0000313" key="2">
    <source>
        <dbReference type="EMBL" id="KAK3689431.1"/>
    </source>
</evidence>
<reference evidence="2" key="2">
    <citation type="submission" date="2023-06" db="EMBL/GenBank/DDBJ databases">
        <authorList>
            <consortium name="Lawrence Berkeley National Laboratory"/>
            <person name="Haridas S."/>
            <person name="Hensen N."/>
            <person name="Bonometti L."/>
            <person name="Westerberg I."/>
            <person name="Brannstrom I.O."/>
            <person name="Guillou S."/>
            <person name="Cros-Aarteil S."/>
            <person name="Calhoun S."/>
            <person name="Kuo A."/>
            <person name="Mondo S."/>
            <person name="Pangilinan J."/>
            <person name="Riley R."/>
            <person name="Labutti K."/>
            <person name="Andreopoulos B."/>
            <person name="Lipzen A."/>
            <person name="Chen C."/>
            <person name="Yanf M."/>
            <person name="Daum C."/>
            <person name="Ng V."/>
            <person name="Clum A."/>
            <person name="Steindorff A."/>
            <person name="Ohm R."/>
            <person name="Martin F."/>
            <person name="Silar P."/>
            <person name="Natvig D."/>
            <person name="Lalanne C."/>
            <person name="Gautier V."/>
            <person name="Ament-Velasquez S.L."/>
            <person name="Kruys A."/>
            <person name="Hutchinson M.I."/>
            <person name="Powell A.J."/>
            <person name="Barry K."/>
            <person name="Miller A.N."/>
            <person name="Grigoriev I.V."/>
            <person name="Debuchy R."/>
            <person name="Gladieux P."/>
            <person name="Thoren M.H."/>
            <person name="Johannesson H."/>
        </authorList>
    </citation>
    <scope>NUCLEOTIDE SEQUENCE</scope>
    <source>
        <strain evidence="2">CBS 314.62</strain>
    </source>
</reference>
<comment type="caution">
    <text evidence="2">The sequence shown here is derived from an EMBL/GenBank/DDBJ whole genome shotgun (WGS) entry which is preliminary data.</text>
</comment>
<feature type="compositionally biased region" description="Polar residues" evidence="1">
    <location>
        <begin position="308"/>
        <end position="322"/>
    </location>
</feature>
<name>A0AAE1CDE8_9PEZI</name>
<dbReference type="Proteomes" id="UP001270362">
    <property type="component" value="Unassembled WGS sequence"/>
</dbReference>
<proteinExistence type="predicted"/>
<feature type="compositionally biased region" description="Basic and acidic residues" evidence="1">
    <location>
        <begin position="36"/>
        <end position="56"/>
    </location>
</feature>
<reference evidence="2" key="1">
    <citation type="journal article" date="2023" name="Mol. Phylogenet. Evol.">
        <title>Genome-scale phylogeny and comparative genomics of the fungal order Sordariales.</title>
        <authorList>
            <person name="Hensen N."/>
            <person name="Bonometti L."/>
            <person name="Westerberg I."/>
            <person name="Brannstrom I.O."/>
            <person name="Guillou S."/>
            <person name="Cros-Aarteil S."/>
            <person name="Calhoun S."/>
            <person name="Haridas S."/>
            <person name="Kuo A."/>
            <person name="Mondo S."/>
            <person name="Pangilinan J."/>
            <person name="Riley R."/>
            <person name="LaButti K."/>
            <person name="Andreopoulos B."/>
            <person name="Lipzen A."/>
            <person name="Chen C."/>
            <person name="Yan M."/>
            <person name="Daum C."/>
            <person name="Ng V."/>
            <person name="Clum A."/>
            <person name="Steindorff A."/>
            <person name="Ohm R.A."/>
            <person name="Martin F."/>
            <person name="Silar P."/>
            <person name="Natvig D.O."/>
            <person name="Lalanne C."/>
            <person name="Gautier V."/>
            <person name="Ament-Velasquez S.L."/>
            <person name="Kruys A."/>
            <person name="Hutchinson M.I."/>
            <person name="Powell A.J."/>
            <person name="Barry K."/>
            <person name="Miller A.N."/>
            <person name="Grigoriev I.V."/>
            <person name="Debuchy R."/>
            <person name="Gladieux P."/>
            <person name="Hiltunen Thoren M."/>
            <person name="Johannesson H."/>
        </authorList>
    </citation>
    <scope>NUCLEOTIDE SEQUENCE</scope>
    <source>
        <strain evidence="2">CBS 314.62</strain>
    </source>
</reference>
<dbReference type="AlphaFoldDB" id="A0AAE1CDE8"/>